<keyword evidence="3" id="KW-1185">Reference proteome</keyword>
<evidence type="ECO:0000313" key="3">
    <source>
        <dbReference type="Proteomes" id="UP000235145"/>
    </source>
</evidence>
<dbReference type="PANTHER" id="PTHR46250">
    <property type="entry name" value="MYB/SANT-LIKE DNA-BINDING DOMAIN PROTEIN-RELATED"/>
    <property type="match status" value="1"/>
</dbReference>
<reference evidence="2 3" key="1">
    <citation type="journal article" date="2017" name="Nat. Commun.">
        <title>Genome assembly with in vitro proximity ligation data and whole-genome triplication in lettuce.</title>
        <authorList>
            <person name="Reyes-Chin-Wo S."/>
            <person name="Wang Z."/>
            <person name="Yang X."/>
            <person name="Kozik A."/>
            <person name="Arikit S."/>
            <person name="Song C."/>
            <person name="Xia L."/>
            <person name="Froenicke L."/>
            <person name="Lavelle D.O."/>
            <person name="Truco M.J."/>
            <person name="Xia R."/>
            <person name="Zhu S."/>
            <person name="Xu C."/>
            <person name="Xu H."/>
            <person name="Xu X."/>
            <person name="Cox K."/>
            <person name="Korf I."/>
            <person name="Meyers B.C."/>
            <person name="Michelmore R.W."/>
        </authorList>
    </citation>
    <scope>NUCLEOTIDE SEQUENCE [LARGE SCALE GENOMIC DNA]</scope>
    <source>
        <strain evidence="3">cv. Salinas</strain>
        <tissue evidence="2">Seedlings</tissue>
    </source>
</reference>
<dbReference type="AlphaFoldDB" id="A0A9R1UFT3"/>
<dbReference type="PANTHER" id="PTHR46250:SF17">
    <property type="entry name" value="MYB_SANT-LIKE DOMAIN-CONTAINING PROTEIN"/>
    <property type="match status" value="1"/>
</dbReference>
<feature type="region of interest" description="Disordered" evidence="1">
    <location>
        <begin position="95"/>
        <end position="118"/>
    </location>
</feature>
<gene>
    <name evidence="2" type="ORF">LSAT_V11C900454920</name>
</gene>
<accession>A0A9R1UFT3</accession>
<evidence type="ECO:0008006" key="4">
    <source>
        <dbReference type="Google" id="ProtNLM"/>
    </source>
</evidence>
<dbReference type="Proteomes" id="UP000235145">
    <property type="component" value="Unassembled WGS sequence"/>
</dbReference>
<sequence length="163" mass="18500">MEKGRNYRNWTITEDAKIVEALVNMMNMGGFKADNVVYDMVNGTNTSGFGYDSSTHSVIVELAVHKEAGKWRNKIFPHYEDLCIIFGKDRAQGNKPKDFAQMEEDANNEEQSEQIEGEKKKVDDVIKGITIAANLLREKLEKAANSMNQAILGETEVQKKLRW</sequence>
<evidence type="ECO:0000256" key="1">
    <source>
        <dbReference type="SAM" id="MobiDB-lite"/>
    </source>
</evidence>
<comment type="caution">
    <text evidence="2">The sequence shown here is derived from an EMBL/GenBank/DDBJ whole genome shotgun (WGS) entry which is preliminary data.</text>
</comment>
<dbReference type="EMBL" id="NBSK02000009">
    <property type="protein sequence ID" value="KAJ0186314.1"/>
    <property type="molecule type" value="Genomic_DNA"/>
</dbReference>
<feature type="compositionally biased region" description="Acidic residues" evidence="1">
    <location>
        <begin position="101"/>
        <end position="115"/>
    </location>
</feature>
<name>A0A9R1UFT3_LACSA</name>
<proteinExistence type="predicted"/>
<protein>
    <recommendedName>
        <fullName evidence="4">Myb/SANT-like domain-containing protein</fullName>
    </recommendedName>
</protein>
<organism evidence="2 3">
    <name type="scientific">Lactuca sativa</name>
    <name type="common">Garden lettuce</name>
    <dbReference type="NCBI Taxonomy" id="4236"/>
    <lineage>
        <taxon>Eukaryota</taxon>
        <taxon>Viridiplantae</taxon>
        <taxon>Streptophyta</taxon>
        <taxon>Embryophyta</taxon>
        <taxon>Tracheophyta</taxon>
        <taxon>Spermatophyta</taxon>
        <taxon>Magnoliopsida</taxon>
        <taxon>eudicotyledons</taxon>
        <taxon>Gunneridae</taxon>
        <taxon>Pentapetalae</taxon>
        <taxon>asterids</taxon>
        <taxon>campanulids</taxon>
        <taxon>Asterales</taxon>
        <taxon>Asteraceae</taxon>
        <taxon>Cichorioideae</taxon>
        <taxon>Cichorieae</taxon>
        <taxon>Lactucinae</taxon>
        <taxon>Lactuca</taxon>
    </lineage>
</organism>
<evidence type="ECO:0000313" key="2">
    <source>
        <dbReference type="EMBL" id="KAJ0186314.1"/>
    </source>
</evidence>